<evidence type="ECO:0000313" key="3">
    <source>
        <dbReference type="Proteomes" id="UP001479436"/>
    </source>
</evidence>
<comment type="caution">
    <text evidence="2">The sequence shown here is derived from an EMBL/GenBank/DDBJ whole genome shotgun (WGS) entry which is preliminary data.</text>
</comment>
<dbReference type="EMBL" id="JASJQH010000312">
    <property type="protein sequence ID" value="KAK9765129.1"/>
    <property type="molecule type" value="Genomic_DNA"/>
</dbReference>
<accession>A0ABR2WUG3</accession>
<keyword evidence="3" id="KW-1185">Reference proteome</keyword>
<proteinExistence type="predicted"/>
<reference evidence="2 3" key="1">
    <citation type="submission" date="2023-04" db="EMBL/GenBank/DDBJ databases">
        <title>Genome of Basidiobolus ranarum AG-B5.</title>
        <authorList>
            <person name="Stajich J.E."/>
            <person name="Carter-House D."/>
            <person name="Gryganskyi A."/>
        </authorList>
    </citation>
    <scope>NUCLEOTIDE SEQUENCE [LARGE SCALE GENOMIC DNA]</scope>
    <source>
        <strain evidence="2 3">AG-B5</strain>
    </source>
</reference>
<evidence type="ECO:0000256" key="1">
    <source>
        <dbReference type="SAM" id="SignalP"/>
    </source>
</evidence>
<sequence length="183" mass="19702">MMVRLSLHQAVIVYLLLCFEICSALPVPPKLYTLDHVSTARLEKRLGIGIRLKASHRERSKKTGKDVGFQAGIGFEAGIDVGKKDQGQGVKVVGHTGLSAIGRVFTDDGSGEGEIGLKAKTTVELGTDSTGKKAELNAGVNVNANIGGSIDTEPKSMPWDISMHDIDPEEFKRLLKNSQAEKF</sequence>
<name>A0ABR2WUG3_9FUNG</name>
<evidence type="ECO:0000313" key="2">
    <source>
        <dbReference type="EMBL" id="KAK9765129.1"/>
    </source>
</evidence>
<dbReference type="Proteomes" id="UP001479436">
    <property type="component" value="Unassembled WGS sequence"/>
</dbReference>
<organism evidence="2 3">
    <name type="scientific">Basidiobolus ranarum</name>
    <dbReference type="NCBI Taxonomy" id="34480"/>
    <lineage>
        <taxon>Eukaryota</taxon>
        <taxon>Fungi</taxon>
        <taxon>Fungi incertae sedis</taxon>
        <taxon>Zoopagomycota</taxon>
        <taxon>Entomophthoromycotina</taxon>
        <taxon>Basidiobolomycetes</taxon>
        <taxon>Basidiobolales</taxon>
        <taxon>Basidiobolaceae</taxon>
        <taxon>Basidiobolus</taxon>
    </lineage>
</organism>
<gene>
    <name evidence="2" type="ORF">K7432_006780</name>
</gene>
<protein>
    <submittedName>
        <fullName evidence="2">Uncharacterized protein</fullName>
    </submittedName>
</protein>
<keyword evidence="1" id="KW-0732">Signal</keyword>
<feature type="chain" id="PRO_5047444593" evidence="1">
    <location>
        <begin position="25"/>
        <end position="183"/>
    </location>
</feature>
<feature type="signal peptide" evidence="1">
    <location>
        <begin position="1"/>
        <end position="24"/>
    </location>
</feature>